<organism evidence="1 2">
    <name type="scientific">Acidiphilium iwatense</name>
    <dbReference type="NCBI Taxonomy" id="768198"/>
    <lineage>
        <taxon>Bacteria</taxon>
        <taxon>Pseudomonadati</taxon>
        <taxon>Pseudomonadota</taxon>
        <taxon>Alphaproteobacteria</taxon>
        <taxon>Acetobacterales</taxon>
        <taxon>Acidocellaceae</taxon>
        <taxon>Acidiphilium</taxon>
    </lineage>
</organism>
<keyword evidence="2" id="KW-1185">Reference proteome</keyword>
<evidence type="ECO:0000313" key="1">
    <source>
        <dbReference type="EMBL" id="MCF3945310.1"/>
    </source>
</evidence>
<name>A0ABS9DU40_9PROT</name>
<gene>
    <name evidence="1" type="ORF">L2A60_01245</name>
</gene>
<reference evidence="1 2" key="1">
    <citation type="submission" date="2022-01" db="EMBL/GenBank/DDBJ databases">
        <authorList>
            <person name="Won M."/>
            <person name="Kim S.-J."/>
            <person name="Kwon S.-W."/>
        </authorList>
    </citation>
    <scope>NUCLEOTIDE SEQUENCE [LARGE SCALE GENOMIC DNA]</scope>
    <source>
        <strain evidence="1 2">KCTC 23505</strain>
    </source>
</reference>
<dbReference type="SUPFAM" id="SSF69279">
    <property type="entry name" value="Phage tail proteins"/>
    <property type="match status" value="1"/>
</dbReference>
<evidence type="ECO:0000313" key="2">
    <source>
        <dbReference type="Proteomes" id="UP001521209"/>
    </source>
</evidence>
<proteinExistence type="predicted"/>
<comment type="caution">
    <text evidence="1">The sequence shown here is derived from an EMBL/GenBank/DDBJ whole genome shotgun (WGS) entry which is preliminary data.</text>
</comment>
<dbReference type="EMBL" id="JAKGBZ010000001">
    <property type="protein sequence ID" value="MCF3945310.1"/>
    <property type="molecule type" value="Genomic_DNA"/>
</dbReference>
<sequence length="335" mass="35789">MSETLTSHAVTLSVTVDGVPVPGAERLELLQCGHFAADRFRVMLAMNAMQGGAAFYAALQTATVTIGINLGTAAFPGGSADTILIGRLDNVVMDFGAGQVVLSGRDLSARLIDAEVQQTFSNRTASQIAWSFASDAGLSENVTVTKTPVGQYYELAHVRTGLGAHTRHMTRWDLLAALAEIERFSLSVTGTVLNFGPVPQAAPVLLNFGRDLVSLSVDRALGLIEPKVTVKSWNPKLKQAFSSSAGSTGGVTLVRPNLMQAEVDRLAASRQAELAGQAVLARATMPGEFLLRPDRPVFLQGTGTALDGKYIVRTVERFVDMREGFIQRFEAVQVV</sequence>
<accession>A0ABS9DU40</accession>
<dbReference type="RefSeq" id="WP_235702543.1">
    <property type="nucleotide sequence ID" value="NZ_JAKGBZ010000001.1"/>
</dbReference>
<dbReference type="Proteomes" id="UP001521209">
    <property type="component" value="Unassembled WGS sequence"/>
</dbReference>
<evidence type="ECO:0008006" key="3">
    <source>
        <dbReference type="Google" id="ProtNLM"/>
    </source>
</evidence>
<protein>
    <recommendedName>
        <fullName evidence="3">Phage protein D</fullName>
    </recommendedName>
</protein>